<comment type="caution">
    <text evidence="9">The sequence shown here is derived from an EMBL/GenBank/DDBJ whole genome shotgun (WGS) entry which is preliminary data.</text>
</comment>
<accession>A0A9W9Y9N3</accession>
<dbReference type="InterPro" id="IPR052347">
    <property type="entry name" value="Isochorismatase_Nicotinamidase"/>
</dbReference>
<gene>
    <name evidence="9" type="ORF">OS493_027039</name>
</gene>
<dbReference type="InterPro" id="IPR036380">
    <property type="entry name" value="Isochorismatase-like_sf"/>
</dbReference>
<dbReference type="SUPFAM" id="SSF52499">
    <property type="entry name" value="Isochorismatase-like hydrolases"/>
    <property type="match status" value="1"/>
</dbReference>
<keyword evidence="10" id="KW-1185">Reference proteome</keyword>
<proteinExistence type="inferred from homology"/>
<dbReference type="Gene3D" id="3.40.50.850">
    <property type="entry name" value="Isochorismatase-like"/>
    <property type="match status" value="1"/>
</dbReference>
<dbReference type="GO" id="GO:0019363">
    <property type="term" value="P:pyridine nucleotide biosynthetic process"/>
    <property type="evidence" value="ECO:0007669"/>
    <property type="project" value="UniProtKB-KW"/>
</dbReference>
<evidence type="ECO:0000313" key="9">
    <source>
        <dbReference type="EMBL" id="KAJ7327349.1"/>
    </source>
</evidence>
<dbReference type="AlphaFoldDB" id="A0A9W9Y9N3"/>
<evidence type="ECO:0000256" key="6">
    <source>
        <dbReference type="ARBA" id="ARBA00039017"/>
    </source>
</evidence>
<dbReference type="Proteomes" id="UP001163046">
    <property type="component" value="Unassembled WGS sequence"/>
</dbReference>
<sequence>MWFGFDVCVKHSAIDAVEQGFRTFVIVDGCRGVSHEGITKTNKEFVKSGIILLESNKIEDALRDKEKNGIQGY</sequence>
<dbReference type="PANTHER" id="PTHR11080">
    <property type="entry name" value="PYRAZINAMIDASE/NICOTINAMIDASE"/>
    <property type="match status" value="1"/>
</dbReference>
<dbReference type="GO" id="GO:0046872">
    <property type="term" value="F:metal ion binding"/>
    <property type="evidence" value="ECO:0007669"/>
    <property type="project" value="UniProtKB-KW"/>
</dbReference>
<dbReference type="Pfam" id="PF00857">
    <property type="entry name" value="Isochorismatase"/>
    <property type="match status" value="1"/>
</dbReference>
<evidence type="ECO:0000256" key="7">
    <source>
        <dbReference type="ARBA" id="ARBA00043224"/>
    </source>
</evidence>
<evidence type="ECO:0000256" key="1">
    <source>
        <dbReference type="ARBA" id="ARBA00006336"/>
    </source>
</evidence>
<reference evidence="9" key="1">
    <citation type="submission" date="2023-01" db="EMBL/GenBank/DDBJ databases">
        <title>Genome assembly of the deep-sea coral Lophelia pertusa.</title>
        <authorList>
            <person name="Herrera S."/>
            <person name="Cordes E."/>
        </authorList>
    </citation>
    <scope>NUCLEOTIDE SEQUENCE</scope>
    <source>
        <strain evidence="9">USNM1676648</strain>
        <tissue evidence="9">Polyp</tissue>
    </source>
</reference>
<evidence type="ECO:0000256" key="2">
    <source>
        <dbReference type="ARBA" id="ARBA00022642"/>
    </source>
</evidence>
<organism evidence="9 10">
    <name type="scientific">Desmophyllum pertusum</name>
    <dbReference type="NCBI Taxonomy" id="174260"/>
    <lineage>
        <taxon>Eukaryota</taxon>
        <taxon>Metazoa</taxon>
        <taxon>Cnidaria</taxon>
        <taxon>Anthozoa</taxon>
        <taxon>Hexacorallia</taxon>
        <taxon>Scleractinia</taxon>
        <taxon>Caryophylliina</taxon>
        <taxon>Caryophylliidae</taxon>
        <taxon>Desmophyllum</taxon>
    </lineage>
</organism>
<feature type="domain" description="Isochorismatase-like" evidence="8">
    <location>
        <begin position="6"/>
        <end position="52"/>
    </location>
</feature>
<protein>
    <recommendedName>
        <fullName evidence="6">nicotinamidase</fullName>
        <ecNumber evidence="6">3.5.1.19</ecNumber>
    </recommendedName>
    <alternativeName>
        <fullName evidence="7">Nicotinamide deamidase</fullName>
    </alternativeName>
</protein>
<evidence type="ECO:0000256" key="3">
    <source>
        <dbReference type="ARBA" id="ARBA00022723"/>
    </source>
</evidence>
<dbReference type="GO" id="GO:0008936">
    <property type="term" value="F:nicotinamidase activity"/>
    <property type="evidence" value="ECO:0007669"/>
    <property type="project" value="UniProtKB-EC"/>
</dbReference>
<dbReference type="InterPro" id="IPR000868">
    <property type="entry name" value="Isochorismatase-like_dom"/>
</dbReference>
<keyword evidence="3" id="KW-0479">Metal-binding</keyword>
<keyword evidence="4" id="KW-0378">Hydrolase</keyword>
<dbReference type="PANTHER" id="PTHR11080:SF2">
    <property type="entry name" value="LD05707P"/>
    <property type="match status" value="1"/>
</dbReference>
<keyword evidence="2" id="KW-0662">Pyridine nucleotide biosynthesis</keyword>
<dbReference type="EMBL" id="MU827801">
    <property type="protein sequence ID" value="KAJ7327349.1"/>
    <property type="molecule type" value="Genomic_DNA"/>
</dbReference>
<name>A0A9W9Y9N3_9CNID</name>
<evidence type="ECO:0000313" key="10">
    <source>
        <dbReference type="Proteomes" id="UP001163046"/>
    </source>
</evidence>
<comment type="pathway">
    <text evidence="5">Cofactor biosynthesis; nicotinate biosynthesis; nicotinate from nicotinamide: step 1/1.</text>
</comment>
<evidence type="ECO:0000256" key="4">
    <source>
        <dbReference type="ARBA" id="ARBA00022801"/>
    </source>
</evidence>
<dbReference type="OrthoDB" id="167809at2759"/>
<comment type="similarity">
    <text evidence="1">Belongs to the isochorismatase family.</text>
</comment>
<evidence type="ECO:0000259" key="8">
    <source>
        <dbReference type="Pfam" id="PF00857"/>
    </source>
</evidence>
<evidence type="ECO:0000256" key="5">
    <source>
        <dbReference type="ARBA" id="ARBA00037900"/>
    </source>
</evidence>
<dbReference type="EC" id="3.5.1.19" evidence="6"/>